<evidence type="ECO:0000256" key="3">
    <source>
        <dbReference type="ARBA" id="ARBA00017307"/>
    </source>
</evidence>
<dbReference type="Pfam" id="PF07524">
    <property type="entry name" value="Bromo_TP"/>
    <property type="match status" value="1"/>
</dbReference>
<keyword evidence="6" id="KW-0539">Nucleus</keyword>
<dbReference type="InterPro" id="IPR019473">
    <property type="entry name" value="TFIID_su8_C"/>
</dbReference>
<dbReference type="Pfam" id="PF10406">
    <property type="entry name" value="TAF8_C"/>
    <property type="match status" value="1"/>
</dbReference>
<evidence type="ECO:0000259" key="8">
    <source>
        <dbReference type="Pfam" id="PF07524"/>
    </source>
</evidence>
<dbReference type="AlphaFoldDB" id="A0AA38SDV1"/>
<evidence type="ECO:0000259" key="9">
    <source>
        <dbReference type="Pfam" id="PF10406"/>
    </source>
</evidence>
<evidence type="ECO:0000313" key="11">
    <source>
        <dbReference type="Proteomes" id="UP001174694"/>
    </source>
</evidence>
<dbReference type="CDD" id="cd00076">
    <property type="entry name" value="HFD_SF"/>
    <property type="match status" value="1"/>
</dbReference>
<keyword evidence="11" id="KW-1185">Reference proteome</keyword>
<comment type="similarity">
    <text evidence="2">Belongs to the TAF8 family.</text>
</comment>
<comment type="caution">
    <text evidence="10">The sequence shown here is derived from an EMBL/GenBank/DDBJ whole genome shotgun (WGS) entry which is preliminary data.</text>
</comment>
<name>A0AA38SDV1_9PEZI</name>
<dbReference type="PANTHER" id="PTHR46469">
    <property type="entry name" value="TRANSCRIPTION INITIATION FACTOR TFIID SUBUNIT 8"/>
    <property type="match status" value="1"/>
</dbReference>
<organism evidence="10 11">
    <name type="scientific">Pleurostoma richardsiae</name>
    <dbReference type="NCBI Taxonomy" id="41990"/>
    <lineage>
        <taxon>Eukaryota</taxon>
        <taxon>Fungi</taxon>
        <taxon>Dikarya</taxon>
        <taxon>Ascomycota</taxon>
        <taxon>Pezizomycotina</taxon>
        <taxon>Sordariomycetes</taxon>
        <taxon>Sordariomycetidae</taxon>
        <taxon>Calosphaeriales</taxon>
        <taxon>Pleurostomataceae</taxon>
        <taxon>Pleurostoma</taxon>
    </lineage>
</organism>
<feature type="compositionally biased region" description="Basic and acidic residues" evidence="7">
    <location>
        <begin position="329"/>
        <end position="339"/>
    </location>
</feature>
<evidence type="ECO:0000256" key="6">
    <source>
        <dbReference type="ARBA" id="ARBA00023242"/>
    </source>
</evidence>
<dbReference type="GO" id="GO:0006367">
    <property type="term" value="P:transcription initiation at RNA polymerase II promoter"/>
    <property type="evidence" value="ECO:0007669"/>
    <property type="project" value="TreeGrafter"/>
</dbReference>
<evidence type="ECO:0000256" key="7">
    <source>
        <dbReference type="SAM" id="MobiDB-lite"/>
    </source>
</evidence>
<keyword evidence="4" id="KW-0805">Transcription regulation</keyword>
<evidence type="ECO:0000256" key="4">
    <source>
        <dbReference type="ARBA" id="ARBA00023015"/>
    </source>
</evidence>
<comment type="subcellular location">
    <subcellularLocation>
        <location evidence="1">Nucleus</location>
    </subcellularLocation>
</comment>
<dbReference type="CDD" id="cd08049">
    <property type="entry name" value="TAF8"/>
    <property type="match status" value="1"/>
</dbReference>
<feature type="compositionally biased region" description="Polar residues" evidence="7">
    <location>
        <begin position="39"/>
        <end position="51"/>
    </location>
</feature>
<evidence type="ECO:0000256" key="5">
    <source>
        <dbReference type="ARBA" id="ARBA00023163"/>
    </source>
</evidence>
<reference evidence="10" key="1">
    <citation type="submission" date="2022-07" db="EMBL/GenBank/DDBJ databases">
        <title>Fungi with potential for degradation of polypropylene.</title>
        <authorList>
            <person name="Gostincar C."/>
        </authorList>
    </citation>
    <scope>NUCLEOTIDE SEQUENCE</scope>
    <source>
        <strain evidence="10">EXF-13308</strain>
    </source>
</reference>
<dbReference type="PANTHER" id="PTHR46469:SF1">
    <property type="entry name" value="TRANSCRIPTION INITIATION FACTOR TFIID SUBUNIT 8"/>
    <property type="match status" value="1"/>
</dbReference>
<proteinExistence type="inferred from homology"/>
<dbReference type="GO" id="GO:0005669">
    <property type="term" value="C:transcription factor TFIID complex"/>
    <property type="evidence" value="ECO:0007669"/>
    <property type="project" value="InterPro"/>
</dbReference>
<feature type="region of interest" description="Disordered" evidence="7">
    <location>
        <begin position="323"/>
        <end position="346"/>
    </location>
</feature>
<dbReference type="Proteomes" id="UP001174694">
    <property type="component" value="Unassembled WGS sequence"/>
</dbReference>
<dbReference type="Gene3D" id="1.10.20.10">
    <property type="entry name" value="Histone, subunit A"/>
    <property type="match status" value="1"/>
</dbReference>
<dbReference type="EMBL" id="JANBVO010000002">
    <property type="protein sequence ID" value="KAJ9156657.1"/>
    <property type="molecule type" value="Genomic_DNA"/>
</dbReference>
<feature type="region of interest" description="Disordered" evidence="7">
    <location>
        <begin position="1"/>
        <end position="51"/>
    </location>
</feature>
<evidence type="ECO:0000256" key="2">
    <source>
        <dbReference type="ARBA" id="ARBA00008767"/>
    </source>
</evidence>
<feature type="domain" description="Bromodomain associated" evidence="8">
    <location>
        <begin position="55"/>
        <end position="125"/>
    </location>
</feature>
<accession>A0AA38SDV1</accession>
<feature type="domain" description="Transcription factor TFIID subunit 8 C-terminal" evidence="9">
    <location>
        <begin position="178"/>
        <end position="203"/>
    </location>
</feature>
<sequence>MTSDAARKRPSPAVDELTVASKRQRTEGSPKPTRPASDVQPSAAKTSQPTFNEQARMGLRRGILLALDHVGFESATEEALQSFVNMTETYLSSLATDVGFVANGARRTQPIPTDFEVTLKHFNLDIPLLKPHIRPPIPKSKLRPTFSTEQFLADGDTFDLPCLADELSGKEDKEAKDYIPQSFPDFPSIHTYKYTPTDVESVTVRSTAVADVRDGTTKTVPDWRGDPQKIREAAAREAKQAEEALRGLVRASKISNLKDLRNVAEKNPASKERYELWESAMRDLLEESGSGSAGGKGVRAAGAMGSGAARLEIADHSMIVNSQKKYHRREIPRTAKRMGDGILGKG</sequence>
<keyword evidence="5" id="KW-0804">Transcription</keyword>
<protein>
    <recommendedName>
        <fullName evidence="3">Transcription initiation factor TFIID subunit 8</fullName>
    </recommendedName>
</protein>
<evidence type="ECO:0000256" key="1">
    <source>
        <dbReference type="ARBA" id="ARBA00004123"/>
    </source>
</evidence>
<gene>
    <name evidence="10" type="ORF">NKR23_g1221</name>
</gene>
<evidence type="ECO:0000313" key="10">
    <source>
        <dbReference type="EMBL" id="KAJ9156657.1"/>
    </source>
</evidence>
<dbReference type="InterPro" id="IPR006565">
    <property type="entry name" value="BTP"/>
</dbReference>
<dbReference type="InterPro" id="IPR037818">
    <property type="entry name" value="TAF8"/>
</dbReference>
<dbReference type="GO" id="GO:0046982">
    <property type="term" value="F:protein heterodimerization activity"/>
    <property type="evidence" value="ECO:0007669"/>
    <property type="project" value="InterPro"/>
</dbReference>
<dbReference type="InterPro" id="IPR009072">
    <property type="entry name" value="Histone-fold"/>
</dbReference>